<evidence type="ECO:0000313" key="3">
    <source>
        <dbReference type="Proteomes" id="UP000008637"/>
    </source>
</evidence>
<keyword evidence="3" id="KW-1185">Reference proteome</keyword>
<evidence type="ECO:0000256" key="1">
    <source>
        <dbReference type="SAM" id="MobiDB-lite"/>
    </source>
</evidence>
<organism evidence="2 3">
    <name type="scientific">Mycoplasma haemofelis (strain Langford 1)</name>
    <name type="common">Haemobartonella felis</name>
    <dbReference type="NCBI Taxonomy" id="941640"/>
    <lineage>
        <taxon>Bacteria</taxon>
        <taxon>Bacillati</taxon>
        <taxon>Mycoplasmatota</taxon>
        <taxon>Mollicutes</taxon>
        <taxon>Mycoplasmataceae</taxon>
        <taxon>Mycoplasma</taxon>
    </lineage>
</organism>
<sequence length="190" mass="21017">MPSLSLLKVICGGVAATAGTLGIGSFLLPEAPAEESIATKKASFEEQEDLEEIEETEQEEVLGVEDQAEESLSTEDEETVEEVKKEPEPVVPKCTFYVVKNPERTRNGKIVKEIIKKVTENQEAFLKGKSDAFNRDIKKACPSTLTASKDIYVWEEYAGWMYADDVSNKNWLAQEGVTVPPELKVDSKGN</sequence>
<dbReference type="KEGG" id="mha:HF1_10520"/>
<name>E8ZIT9_MYCHL</name>
<proteinExistence type="predicted"/>
<accession>E8ZIT9</accession>
<evidence type="ECO:0000313" key="2">
    <source>
        <dbReference type="EMBL" id="CBY93060.1"/>
    </source>
</evidence>
<reference evidence="2 3" key="1">
    <citation type="journal article" date="2011" name="J. Bacteriol.">
        <title>Complete genome sequence of Mycoplasma haemofelis, a hemotropic mycoplasma.</title>
        <authorList>
            <person name="Barker E.N."/>
            <person name="Helps C.R."/>
            <person name="Peters I.R."/>
            <person name="Darby A.C."/>
            <person name="Radford A.D."/>
            <person name="Tasker S."/>
        </authorList>
    </citation>
    <scope>NUCLEOTIDE SEQUENCE [LARGE SCALE GENOMIC DNA]</scope>
    <source>
        <strain evidence="2 3">Langford 1</strain>
    </source>
</reference>
<dbReference type="HOGENOM" id="CLU_111546_0_0_14"/>
<dbReference type="AlphaFoldDB" id="E8ZIT9"/>
<dbReference type="Proteomes" id="UP000008637">
    <property type="component" value="Chromosome"/>
</dbReference>
<feature type="region of interest" description="Disordered" evidence="1">
    <location>
        <begin position="43"/>
        <end position="88"/>
    </location>
</feature>
<protein>
    <submittedName>
        <fullName evidence="2">Uncharacterized protein</fullName>
    </submittedName>
</protein>
<gene>
    <name evidence="2" type="ORF">HF1_10520</name>
</gene>
<dbReference type="EMBL" id="FR773153">
    <property type="protein sequence ID" value="CBY93060.1"/>
    <property type="molecule type" value="Genomic_DNA"/>
</dbReference>
<feature type="compositionally biased region" description="Acidic residues" evidence="1">
    <location>
        <begin position="45"/>
        <end position="80"/>
    </location>
</feature>